<organism evidence="1">
    <name type="scientific">Arundo donax</name>
    <name type="common">Giant reed</name>
    <name type="synonym">Donax arundinaceus</name>
    <dbReference type="NCBI Taxonomy" id="35708"/>
    <lineage>
        <taxon>Eukaryota</taxon>
        <taxon>Viridiplantae</taxon>
        <taxon>Streptophyta</taxon>
        <taxon>Embryophyta</taxon>
        <taxon>Tracheophyta</taxon>
        <taxon>Spermatophyta</taxon>
        <taxon>Magnoliopsida</taxon>
        <taxon>Liliopsida</taxon>
        <taxon>Poales</taxon>
        <taxon>Poaceae</taxon>
        <taxon>PACMAD clade</taxon>
        <taxon>Arundinoideae</taxon>
        <taxon>Arundineae</taxon>
        <taxon>Arundo</taxon>
    </lineage>
</organism>
<reference evidence="1" key="2">
    <citation type="journal article" date="2015" name="Data Brief">
        <title>Shoot transcriptome of the giant reed, Arundo donax.</title>
        <authorList>
            <person name="Barrero R.A."/>
            <person name="Guerrero F.D."/>
            <person name="Moolhuijzen P."/>
            <person name="Goolsby J.A."/>
            <person name="Tidwell J."/>
            <person name="Bellgard S.E."/>
            <person name="Bellgard M.I."/>
        </authorList>
    </citation>
    <scope>NUCLEOTIDE SEQUENCE</scope>
    <source>
        <tissue evidence="1">Shoot tissue taken approximately 20 cm above the soil surface</tissue>
    </source>
</reference>
<evidence type="ECO:0000313" key="1">
    <source>
        <dbReference type="EMBL" id="JAD61663.1"/>
    </source>
</evidence>
<accession>A0A0A9BHR4</accession>
<proteinExistence type="predicted"/>
<dbReference type="EMBL" id="GBRH01236232">
    <property type="protein sequence ID" value="JAD61663.1"/>
    <property type="molecule type" value="Transcribed_RNA"/>
</dbReference>
<sequence>MRGSSRRAPGANVAWQSWR</sequence>
<name>A0A0A9BHR4_ARUDO</name>
<reference evidence="1" key="1">
    <citation type="submission" date="2014-09" db="EMBL/GenBank/DDBJ databases">
        <authorList>
            <person name="Magalhaes I.L.F."/>
            <person name="Oliveira U."/>
            <person name="Santos F.R."/>
            <person name="Vidigal T.H.D.A."/>
            <person name="Brescovit A.D."/>
            <person name="Santos A.J."/>
        </authorList>
    </citation>
    <scope>NUCLEOTIDE SEQUENCE</scope>
    <source>
        <tissue evidence="1">Shoot tissue taken approximately 20 cm above the soil surface</tissue>
    </source>
</reference>
<protein>
    <submittedName>
        <fullName evidence="1">Uncharacterized protein</fullName>
    </submittedName>
</protein>
<dbReference type="AlphaFoldDB" id="A0A0A9BHR4"/>